<keyword evidence="2" id="KW-1185">Reference proteome</keyword>
<evidence type="ECO:0000313" key="2">
    <source>
        <dbReference type="Proteomes" id="UP001290455"/>
    </source>
</evidence>
<protein>
    <submittedName>
        <fullName evidence="1">Uncharacterized protein</fullName>
    </submittedName>
</protein>
<organism evidence="1 2">
    <name type="scientific">Robertmurraya mangrovi</name>
    <dbReference type="NCBI Taxonomy" id="3098077"/>
    <lineage>
        <taxon>Bacteria</taxon>
        <taxon>Bacillati</taxon>
        <taxon>Bacillota</taxon>
        <taxon>Bacilli</taxon>
        <taxon>Bacillales</taxon>
        <taxon>Bacillaceae</taxon>
        <taxon>Robertmurraya</taxon>
    </lineage>
</organism>
<reference evidence="1 2" key="1">
    <citation type="submission" date="2023-11" db="EMBL/GenBank/DDBJ databases">
        <title>Bacillus jintuensis, isolated from a mudflat on the Beibu Gulf coast.</title>
        <authorList>
            <person name="Li M."/>
        </authorList>
    </citation>
    <scope>NUCLEOTIDE SEQUENCE [LARGE SCALE GENOMIC DNA]</scope>
    <source>
        <strain evidence="1 2">31A1R</strain>
    </source>
</reference>
<dbReference type="RefSeq" id="WP_322446005.1">
    <property type="nucleotide sequence ID" value="NZ_JAXOFX010000004.1"/>
</dbReference>
<accession>A0ABU5IX40</accession>
<dbReference type="EMBL" id="JAXOFX010000004">
    <property type="protein sequence ID" value="MDZ5471701.1"/>
    <property type="molecule type" value="Genomic_DNA"/>
</dbReference>
<dbReference type="Proteomes" id="UP001290455">
    <property type="component" value="Unassembled WGS sequence"/>
</dbReference>
<gene>
    <name evidence="1" type="ORF">SM124_08075</name>
</gene>
<comment type="caution">
    <text evidence="1">The sequence shown here is derived from an EMBL/GenBank/DDBJ whole genome shotgun (WGS) entry which is preliminary data.</text>
</comment>
<sequence>MRYLTKELYISHSFEQWEENYNKYLEEFHRLEPRFTKKAYKFFSSYSFHDAEILGFEIKRQYPNLMYPLEIIITVKDWNDDSIWEIKYKRVTNYEINISKNSDQHYLGIWGYQEFLPVNDKIISHEIMMIPQCDTLKIEFENKHIQINKVKNS</sequence>
<name>A0ABU5IX40_9BACI</name>
<evidence type="ECO:0000313" key="1">
    <source>
        <dbReference type="EMBL" id="MDZ5471701.1"/>
    </source>
</evidence>
<proteinExistence type="predicted"/>